<dbReference type="InterPro" id="IPR057601">
    <property type="entry name" value="Oar-like_b-barrel"/>
</dbReference>
<keyword evidence="4" id="KW-0812">Transmembrane</keyword>
<dbReference type="RefSeq" id="WP_348640773.1">
    <property type="nucleotide sequence ID" value="NZ_JACCCW010000001.1"/>
</dbReference>
<evidence type="ECO:0008006" key="11">
    <source>
        <dbReference type="Google" id="ProtNLM"/>
    </source>
</evidence>
<keyword evidence="5" id="KW-0472">Membrane</keyword>
<feature type="domain" description="TonB-dependent receptor plug" evidence="7">
    <location>
        <begin position="103"/>
        <end position="209"/>
    </location>
</feature>
<evidence type="ECO:0000256" key="5">
    <source>
        <dbReference type="ARBA" id="ARBA00023136"/>
    </source>
</evidence>
<dbReference type="InterPro" id="IPR036942">
    <property type="entry name" value="Beta-barrel_TonB_sf"/>
</dbReference>
<dbReference type="AlphaFoldDB" id="A0A7Y9PE71"/>
<dbReference type="PANTHER" id="PTHR30069">
    <property type="entry name" value="TONB-DEPENDENT OUTER MEMBRANE RECEPTOR"/>
    <property type="match status" value="1"/>
</dbReference>
<keyword evidence="10" id="KW-1185">Reference proteome</keyword>
<dbReference type="Gene3D" id="2.60.40.1120">
    <property type="entry name" value="Carboxypeptidase-like, regulatory domain"/>
    <property type="match status" value="1"/>
</dbReference>
<dbReference type="Pfam" id="PF13620">
    <property type="entry name" value="CarboxypepD_reg"/>
    <property type="match status" value="1"/>
</dbReference>
<keyword evidence="3" id="KW-1134">Transmembrane beta strand</keyword>
<dbReference type="GO" id="GO:0009279">
    <property type="term" value="C:cell outer membrane"/>
    <property type="evidence" value="ECO:0007669"/>
    <property type="project" value="UniProtKB-SubCell"/>
</dbReference>
<evidence type="ECO:0000313" key="10">
    <source>
        <dbReference type="Proteomes" id="UP000589520"/>
    </source>
</evidence>
<evidence type="ECO:0000259" key="8">
    <source>
        <dbReference type="Pfam" id="PF25183"/>
    </source>
</evidence>
<accession>A0A7Y9PE71</accession>
<evidence type="ECO:0000256" key="6">
    <source>
        <dbReference type="ARBA" id="ARBA00023237"/>
    </source>
</evidence>
<dbReference type="Gene3D" id="2.40.170.20">
    <property type="entry name" value="TonB-dependent receptor, beta-barrel domain"/>
    <property type="match status" value="1"/>
</dbReference>
<feature type="domain" description="TonB-dependent transporter Oar-like beta-barrel" evidence="8">
    <location>
        <begin position="214"/>
        <end position="1102"/>
    </location>
</feature>
<dbReference type="PANTHER" id="PTHR30069:SF46">
    <property type="entry name" value="OAR PROTEIN"/>
    <property type="match status" value="1"/>
</dbReference>
<protein>
    <recommendedName>
        <fullName evidence="11">TonB-dependent receptor</fullName>
    </recommendedName>
</protein>
<comment type="caution">
    <text evidence="9">The sequence shown here is derived from an EMBL/GenBank/DDBJ whole genome shotgun (WGS) entry which is preliminary data.</text>
</comment>
<sequence>MKDQTGAVVPGATVVLTNLSKNVSVTIAADANGDYQFPVVQIGEYGLTVSKAGFASATSQHFTVQIGARQRVDMQLALGSETQEITVSGAATLLETDSSDRGQVISAKELVNLPLNGRAYADLTTLVPGVRKSLIEDGSITSRDGAYNVNGMRSNANNFLLDGLDNNAYQEANQGYSNQAIIPSPDALQEFRVQTDNYAAEFGRAGGGVINVSFRSGTNQFHGVAYDYLRNTVLNAFGPFLGTGSKPTLIQNQFGATLGGPILKDKLFFFVDYEGLRHKDTSLQTATVPTLGERQGVFVQADGVTPIALQNPVTGAKYANGVIPVSDQSAFGIAVVNALPAPNLSVALGQPNYSSNPANTIQDDHGDARIDAFLSPRLTFFGRYSQRQYTIVAAPPITGIAGGNSNGTLYARTKQMASGITFNVSPRTLIEARFGVDLTHSGKSPYNLGATNLVTFPNAPTDPSIIGGVNTQAVAGFSQFGRQATNPQFTDPYLANPKVTVSHIRGRHTFKAGYEYGWLNQAISDFHPKYGSDTYAGQFSRTTATASSNTAITGANNLADFLVGARSHYELNNIAEVNYERRWDYVFAQDDWKVNDRLSLNYGLRYEFLTPNFADDNHIVNFDPTSNALILATSGSLYNRSLVDPNYNNFAPRFGFAYSVAPKTTVRGGYALSYAPYFRFGGEGLLAYNGPYVVDATIDQTPPSGFGAAKTPLPNCTADQDPTTCFRTTQQGYVPNFASSASFSTLKAQTRYIPRKDPTPYTQTTFVGVQQEFPHSTLLDIAWVWNHAVHLNALTDYNQAAPQDATCQTTPSTCQTLQARRPISNFTNILANLPVGYLQYQSLQVKLEKRYADGIYLLNSFTWSHGIDNVGSDLEYANGDSNVVNFYNIRGDRGRSGYDQPINDTTTVVWDLPYGKERHFGATAPLLVQEALGGWQLTAINQVTSGLPVNLVYSPNTNAQVSTTSATYSYRASLTGSLAAVYNPKTAWVKTATQLGNVYNNTSITYCGAAPTGSNPAVCLPTYAQPFGNAGRNTLRSLAYGSLDLGLHKRFALYKERTGLEFRAEAFNVLNATNYKSPNSTAGGSSFGAYTAGTVYPSRQLQLALRLTY</sequence>
<evidence type="ECO:0000259" key="7">
    <source>
        <dbReference type="Pfam" id="PF07715"/>
    </source>
</evidence>
<proteinExistence type="predicted"/>
<evidence type="ECO:0000256" key="2">
    <source>
        <dbReference type="ARBA" id="ARBA00022448"/>
    </source>
</evidence>
<dbReference type="GO" id="GO:0015344">
    <property type="term" value="F:siderophore uptake transmembrane transporter activity"/>
    <property type="evidence" value="ECO:0007669"/>
    <property type="project" value="TreeGrafter"/>
</dbReference>
<dbReference type="Pfam" id="PF25183">
    <property type="entry name" value="OMP_b-brl_4"/>
    <property type="match status" value="1"/>
</dbReference>
<evidence type="ECO:0000313" key="9">
    <source>
        <dbReference type="EMBL" id="NYF78167.1"/>
    </source>
</evidence>
<keyword evidence="6" id="KW-0998">Cell outer membrane</keyword>
<reference evidence="9 10" key="1">
    <citation type="submission" date="2020-07" db="EMBL/GenBank/DDBJ databases">
        <title>Genomic Encyclopedia of Type Strains, Phase IV (KMG-V): Genome sequencing to study the core and pangenomes of soil and plant-associated prokaryotes.</title>
        <authorList>
            <person name="Whitman W."/>
        </authorList>
    </citation>
    <scope>NUCLEOTIDE SEQUENCE [LARGE SCALE GENOMIC DNA]</scope>
    <source>
        <strain evidence="9 10">X4EP2</strain>
    </source>
</reference>
<dbReference type="InterPro" id="IPR039426">
    <property type="entry name" value="TonB-dep_rcpt-like"/>
</dbReference>
<dbReference type="SUPFAM" id="SSF56935">
    <property type="entry name" value="Porins"/>
    <property type="match status" value="1"/>
</dbReference>
<dbReference type="Gene3D" id="2.170.130.10">
    <property type="entry name" value="TonB-dependent receptor, plug domain"/>
    <property type="match status" value="1"/>
</dbReference>
<evidence type="ECO:0000256" key="3">
    <source>
        <dbReference type="ARBA" id="ARBA00022452"/>
    </source>
</evidence>
<dbReference type="GO" id="GO:0044718">
    <property type="term" value="P:siderophore transmembrane transport"/>
    <property type="evidence" value="ECO:0007669"/>
    <property type="project" value="TreeGrafter"/>
</dbReference>
<evidence type="ECO:0000256" key="1">
    <source>
        <dbReference type="ARBA" id="ARBA00004571"/>
    </source>
</evidence>
<organism evidence="9 10">
    <name type="scientific">Granulicella arctica</name>
    <dbReference type="NCBI Taxonomy" id="940613"/>
    <lineage>
        <taxon>Bacteria</taxon>
        <taxon>Pseudomonadati</taxon>
        <taxon>Acidobacteriota</taxon>
        <taxon>Terriglobia</taxon>
        <taxon>Terriglobales</taxon>
        <taxon>Acidobacteriaceae</taxon>
        <taxon>Granulicella</taxon>
    </lineage>
</organism>
<dbReference type="InterPro" id="IPR037066">
    <property type="entry name" value="Plug_dom_sf"/>
</dbReference>
<dbReference type="SUPFAM" id="SSF49464">
    <property type="entry name" value="Carboxypeptidase regulatory domain-like"/>
    <property type="match status" value="1"/>
</dbReference>
<dbReference type="EMBL" id="JACCCW010000001">
    <property type="protein sequence ID" value="NYF78167.1"/>
    <property type="molecule type" value="Genomic_DNA"/>
</dbReference>
<name>A0A7Y9PE71_9BACT</name>
<comment type="subcellular location">
    <subcellularLocation>
        <location evidence="1">Cell outer membrane</location>
        <topology evidence="1">Multi-pass membrane protein</topology>
    </subcellularLocation>
</comment>
<dbReference type="InterPro" id="IPR012910">
    <property type="entry name" value="Plug_dom"/>
</dbReference>
<keyword evidence="2" id="KW-0813">Transport</keyword>
<dbReference type="Proteomes" id="UP000589520">
    <property type="component" value="Unassembled WGS sequence"/>
</dbReference>
<evidence type="ECO:0000256" key="4">
    <source>
        <dbReference type="ARBA" id="ARBA00022692"/>
    </source>
</evidence>
<dbReference type="InterPro" id="IPR008969">
    <property type="entry name" value="CarboxyPept-like_regulatory"/>
</dbReference>
<gene>
    <name evidence="9" type="ORF">HDF17_000454</name>
</gene>
<dbReference type="Pfam" id="PF07715">
    <property type="entry name" value="Plug"/>
    <property type="match status" value="1"/>
</dbReference>